<organism evidence="1 2">
    <name type="scientific">Phenylobacterium montanum</name>
    <dbReference type="NCBI Taxonomy" id="2823693"/>
    <lineage>
        <taxon>Bacteria</taxon>
        <taxon>Pseudomonadati</taxon>
        <taxon>Pseudomonadota</taxon>
        <taxon>Alphaproteobacteria</taxon>
        <taxon>Caulobacterales</taxon>
        <taxon>Caulobacteraceae</taxon>
        <taxon>Phenylobacterium</taxon>
    </lineage>
</organism>
<dbReference type="KEGG" id="caul:KCG34_00355"/>
<protein>
    <submittedName>
        <fullName evidence="1">Protein phosphatase 2C domain-containing protein</fullName>
    </submittedName>
</protein>
<name>A0A975IV17_9CAUL</name>
<gene>
    <name evidence="1" type="ORF">KCG34_00355</name>
</gene>
<proteinExistence type="predicted"/>
<dbReference type="Proteomes" id="UP000676409">
    <property type="component" value="Chromosome"/>
</dbReference>
<dbReference type="InterPro" id="IPR036457">
    <property type="entry name" value="PPM-type-like_dom_sf"/>
</dbReference>
<dbReference type="RefSeq" id="WP_211938434.1">
    <property type="nucleotide sequence ID" value="NZ_CP073078.1"/>
</dbReference>
<evidence type="ECO:0000313" key="2">
    <source>
        <dbReference type="Proteomes" id="UP000676409"/>
    </source>
</evidence>
<keyword evidence="2" id="KW-1185">Reference proteome</keyword>
<accession>A0A975IV17</accession>
<dbReference type="EMBL" id="CP073078">
    <property type="protein sequence ID" value="QUD88383.1"/>
    <property type="molecule type" value="Genomic_DNA"/>
</dbReference>
<sequence length="287" mass="30377">MPSVNPTFEILDSLTAPGNPDRPNDDAWCVAGQLAAVIDGATGLGGALLPGESDAAWLAHRAAERLTVRTGLGDARSALAAVAADLESDFLRERIRPPVEMYETPLASLMLLGARGDAWLDALWFGDCCALVQRPGEALQIVGHAFDGKTGEAQRAARHGRESGAGPAAKANWEQMLPALREHRNRLNQPSGRWVLAPDARCAEMAQSAEIAAPAGTVILLASDGFLALSSDYGRYDPADLVAAAHEQGLAPLLAELRAIEQADPDGLTYPRYKTSDDATAVLLRVL</sequence>
<dbReference type="SUPFAM" id="SSF81606">
    <property type="entry name" value="PP2C-like"/>
    <property type="match status" value="1"/>
</dbReference>
<evidence type="ECO:0000313" key="1">
    <source>
        <dbReference type="EMBL" id="QUD88383.1"/>
    </source>
</evidence>
<dbReference type="AlphaFoldDB" id="A0A975IV17"/>
<dbReference type="Gene3D" id="3.60.40.10">
    <property type="entry name" value="PPM-type phosphatase domain"/>
    <property type="match status" value="1"/>
</dbReference>
<reference evidence="1" key="1">
    <citation type="submission" date="2021-04" db="EMBL/GenBank/DDBJ databases">
        <title>The complete genome sequence of Caulobacter sp. S6.</title>
        <authorList>
            <person name="Tang Y."/>
            <person name="Ouyang W."/>
            <person name="Liu Q."/>
            <person name="Huang B."/>
            <person name="Guo Z."/>
            <person name="Lei P."/>
        </authorList>
    </citation>
    <scope>NUCLEOTIDE SEQUENCE</scope>
    <source>
        <strain evidence="1">S6</strain>
    </source>
</reference>